<gene>
    <name evidence="3" type="ORF">VitviT2T_020846</name>
</gene>
<keyword evidence="4" id="KW-1185">Reference proteome</keyword>
<evidence type="ECO:0000313" key="4">
    <source>
        <dbReference type="Proteomes" id="UP001227230"/>
    </source>
</evidence>
<dbReference type="PANTHER" id="PTHR33494">
    <property type="entry name" value="OS02G0793800 PROTEIN"/>
    <property type="match status" value="1"/>
</dbReference>
<reference evidence="3 4" key="1">
    <citation type="journal article" date="2023" name="Hortic Res">
        <title>The complete reference genome for grapevine (Vitis vinifera L.) genetics and breeding.</title>
        <authorList>
            <person name="Shi X."/>
            <person name="Cao S."/>
            <person name="Wang X."/>
            <person name="Huang S."/>
            <person name="Wang Y."/>
            <person name="Liu Z."/>
            <person name="Liu W."/>
            <person name="Leng X."/>
            <person name="Peng Y."/>
            <person name="Wang N."/>
            <person name="Wang Y."/>
            <person name="Ma Z."/>
            <person name="Xu X."/>
            <person name="Zhang F."/>
            <person name="Xue H."/>
            <person name="Zhong H."/>
            <person name="Wang Y."/>
            <person name="Zhang K."/>
            <person name="Velt A."/>
            <person name="Avia K."/>
            <person name="Holtgrawe D."/>
            <person name="Grimplet J."/>
            <person name="Matus J.T."/>
            <person name="Ware D."/>
            <person name="Wu X."/>
            <person name="Wang H."/>
            <person name="Liu C."/>
            <person name="Fang Y."/>
            <person name="Rustenholz C."/>
            <person name="Cheng Z."/>
            <person name="Xiao H."/>
            <person name="Zhou Y."/>
        </authorList>
    </citation>
    <scope>NUCLEOTIDE SEQUENCE [LARGE SCALE GENOMIC DNA]</scope>
    <source>
        <strain evidence="4">cv. Pinot noir / PN40024</strain>
        <tissue evidence="3">Leaf</tissue>
    </source>
</reference>
<evidence type="ECO:0000256" key="1">
    <source>
        <dbReference type="SAM" id="MobiDB-lite"/>
    </source>
</evidence>
<dbReference type="InterPro" id="IPR057939">
    <property type="entry name" value="TRF2_HOY1_PH"/>
</dbReference>
<protein>
    <recommendedName>
        <fullName evidence="2">TRF2/HOY1 PH-like domain-containing protein</fullName>
    </recommendedName>
</protein>
<dbReference type="Pfam" id="PF24818">
    <property type="entry name" value="PH_TRF2_HOY1"/>
    <property type="match status" value="1"/>
</dbReference>
<dbReference type="EMBL" id="CP126661">
    <property type="protein sequence ID" value="WKA02688.1"/>
    <property type="molecule type" value="Genomic_DNA"/>
</dbReference>
<sequence>MAGEDRWFNGRLPPAPPEGGGDNNGVFGDPNIPLSGFSHPVSGFQSSGSGFSSTFSGQTNNFGSYSGLPNSFSTFSGDTSHGVAFKRIKLADSNYQPTGHHPVFQEGVGNMVENPNPLGLTLRKTSSLLNLIETSLAKKKRTYSELNQGSDYLNQYRIQPKRHDFVLPQSSEKLKATNFPALLLQIGSWVRESRYEGHLIAKCYYSKRKLVWEILEGSLKKKIEIQWSDISALRTICIENDPTILELELKNQPQYFGETNPQPRKHTLWQRIPDFTGGQAPVYRRHLLKFPPGVLGKQFEKLLQCDNRLYTLSLEPFPNFSYPFFPPSNNNELNFSKGHRPEKAPRLLLSPSSNPTSLAPAQPLQTFKQTSVQPAGSWDSTSPMSVMEFSPIDEAGNNHGAKKPKAAFWGQGVSMVTGNTVSGFSGRGEVQGIPYIVPAIQANQDYGLQDCQAPNHSQNEELGGLDGRDPFMRNADEHLLDDTQAACSDEETLLAKVRSMGSLIQPEQQVQPADGNNRNEMGFGEDINQAEEPVQPAAEMEFGGEILADQNPLEKSDNERELNMTNEQFLLLSEMQYAPELLASPQFVSQTTNMDFGQEIVPAHELLANPQFVSQNTNMEFRQETVPRHHFPVFIENQQPNFQTVHWVPRPQFPNHLVLSQENQLILNAPPPQVLGENQMMHFEGNNNLIASQFLNGNELMQHNCSRPSYPYNFPGTEGDNFGNINGGNQYWG</sequence>
<evidence type="ECO:0000313" key="3">
    <source>
        <dbReference type="EMBL" id="WKA02688.1"/>
    </source>
</evidence>
<organism evidence="3 4">
    <name type="scientific">Vitis vinifera</name>
    <name type="common">Grape</name>
    <dbReference type="NCBI Taxonomy" id="29760"/>
    <lineage>
        <taxon>Eukaryota</taxon>
        <taxon>Viridiplantae</taxon>
        <taxon>Streptophyta</taxon>
        <taxon>Embryophyta</taxon>
        <taxon>Tracheophyta</taxon>
        <taxon>Spermatophyta</taxon>
        <taxon>Magnoliopsida</taxon>
        <taxon>eudicotyledons</taxon>
        <taxon>Gunneridae</taxon>
        <taxon>Pentapetalae</taxon>
        <taxon>rosids</taxon>
        <taxon>Vitales</taxon>
        <taxon>Vitaceae</taxon>
        <taxon>Viteae</taxon>
        <taxon>Vitis</taxon>
    </lineage>
</organism>
<evidence type="ECO:0000259" key="2">
    <source>
        <dbReference type="Pfam" id="PF24818"/>
    </source>
</evidence>
<dbReference type="PANTHER" id="PTHR33494:SF5">
    <property type="entry name" value="F10A16.6 PROTEIN"/>
    <property type="match status" value="1"/>
</dbReference>
<feature type="region of interest" description="Disordered" evidence="1">
    <location>
        <begin position="1"/>
        <end position="32"/>
    </location>
</feature>
<dbReference type="Proteomes" id="UP001227230">
    <property type="component" value="Chromosome 14"/>
</dbReference>
<feature type="domain" description="TRF2/HOY1 PH-like" evidence="2">
    <location>
        <begin position="178"/>
        <end position="295"/>
    </location>
</feature>
<name>A0ABY9D593_VITVI</name>
<accession>A0ABY9D593</accession>
<proteinExistence type="predicted"/>